<dbReference type="PANTHER" id="PTHR30136:SF35">
    <property type="entry name" value="HTH-TYPE TRANSCRIPTIONAL REGULATOR RV1719"/>
    <property type="match status" value="1"/>
</dbReference>
<organism evidence="6 7">
    <name type="scientific">Paraburkholderia steynii</name>
    <dbReference type="NCBI Taxonomy" id="1245441"/>
    <lineage>
        <taxon>Bacteria</taxon>
        <taxon>Pseudomonadati</taxon>
        <taxon>Pseudomonadota</taxon>
        <taxon>Betaproteobacteria</taxon>
        <taxon>Burkholderiales</taxon>
        <taxon>Burkholderiaceae</taxon>
        <taxon>Paraburkholderia</taxon>
    </lineage>
</organism>
<reference evidence="6 7" key="1">
    <citation type="submission" date="2017-02" db="EMBL/GenBank/DDBJ databases">
        <title>Paraburkholderia sophoroidis sp. nov. and Paraburkholderia steynii sp. nov. rhizobial symbionts of the fynbos legume Hypocalyptus sophoroides.</title>
        <authorList>
            <person name="Steenkamp E.T."/>
            <person name="Beukes C.W."/>
            <person name="Van Zyl E."/>
            <person name="Avontuur J."/>
            <person name="Chan W.Y."/>
            <person name="Hassen A."/>
            <person name="Palmer M."/>
            <person name="Mthombeni L."/>
            <person name="Phalane F."/>
            <person name="Sereme K."/>
            <person name="Venter S.N."/>
        </authorList>
    </citation>
    <scope>NUCLEOTIDE SEQUENCE [LARGE SCALE GENOMIC DNA]</scope>
    <source>
        <strain evidence="6 7">HC1.1ba</strain>
    </source>
</reference>
<dbReference type="InterPro" id="IPR036390">
    <property type="entry name" value="WH_DNA-bd_sf"/>
</dbReference>
<feature type="domain" description="HTH iclR-type" evidence="4">
    <location>
        <begin position="17"/>
        <end position="79"/>
    </location>
</feature>
<evidence type="ECO:0000256" key="3">
    <source>
        <dbReference type="ARBA" id="ARBA00023163"/>
    </source>
</evidence>
<dbReference type="GO" id="GO:0003700">
    <property type="term" value="F:DNA-binding transcription factor activity"/>
    <property type="evidence" value="ECO:0007669"/>
    <property type="project" value="TreeGrafter"/>
</dbReference>
<dbReference type="SMART" id="SM00346">
    <property type="entry name" value="HTH_ICLR"/>
    <property type="match status" value="1"/>
</dbReference>
<evidence type="ECO:0000256" key="1">
    <source>
        <dbReference type="ARBA" id="ARBA00023015"/>
    </source>
</evidence>
<keyword evidence="1" id="KW-0805">Transcription regulation</keyword>
<evidence type="ECO:0000256" key="2">
    <source>
        <dbReference type="ARBA" id="ARBA00023125"/>
    </source>
</evidence>
<dbReference type="EMBL" id="MWML01000195">
    <property type="protein sequence ID" value="TCG05098.1"/>
    <property type="molecule type" value="Genomic_DNA"/>
</dbReference>
<dbReference type="InterPro" id="IPR029016">
    <property type="entry name" value="GAF-like_dom_sf"/>
</dbReference>
<dbReference type="SUPFAM" id="SSF46785">
    <property type="entry name" value="Winged helix' DNA-binding domain"/>
    <property type="match status" value="1"/>
</dbReference>
<dbReference type="InterPro" id="IPR036388">
    <property type="entry name" value="WH-like_DNA-bd_sf"/>
</dbReference>
<dbReference type="Pfam" id="PF09339">
    <property type="entry name" value="HTH_IclR"/>
    <property type="match status" value="1"/>
</dbReference>
<evidence type="ECO:0000259" key="4">
    <source>
        <dbReference type="PROSITE" id="PS51077"/>
    </source>
</evidence>
<keyword evidence="7" id="KW-1185">Reference proteome</keyword>
<evidence type="ECO:0008006" key="8">
    <source>
        <dbReference type="Google" id="ProtNLM"/>
    </source>
</evidence>
<dbReference type="InterPro" id="IPR005471">
    <property type="entry name" value="Tscrpt_reg_IclR_N"/>
</dbReference>
<evidence type="ECO:0000259" key="5">
    <source>
        <dbReference type="PROSITE" id="PS51078"/>
    </source>
</evidence>
<name>A0A4V2NGI7_9BURK</name>
<evidence type="ECO:0000313" key="6">
    <source>
        <dbReference type="EMBL" id="TCG05098.1"/>
    </source>
</evidence>
<dbReference type="GO" id="GO:0045892">
    <property type="term" value="P:negative regulation of DNA-templated transcription"/>
    <property type="evidence" value="ECO:0007669"/>
    <property type="project" value="TreeGrafter"/>
</dbReference>
<dbReference type="Pfam" id="PF01614">
    <property type="entry name" value="IclR_C"/>
    <property type="match status" value="1"/>
</dbReference>
<dbReference type="Gene3D" id="1.10.10.10">
    <property type="entry name" value="Winged helix-like DNA-binding domain superfamily/Winged helix DNA-binding domain"/>
    <property type="match status" value="1"/>
</dbReference>
<keyword evidence="3" id="KW-0804">Transcription</keyword>
<dbReference type="SUPFAM" id="SSF55781">
    <property type="entry name" value="GAF domain-like"/>
    <property type="match status" value="1"/>
</dbReference>
<gene>
    <name evidence="6" type="ORF">BZM27_36265</name>
</gene>
<protein>
    <recommendedName>
        <fullName evidence="8">IclR family transcriptional regulator</fullName>
    </recommendedName>
</protein>
<dbReference type="InterPro" id="IPR014757">
    <property type="entry name" value="Tscrpt_reg_IclR_C"/>
</dbReference>
<sequence length="260" mass="27653">MAGEGDDQWTDADKNGIQVVSRAAAILRALGRHPEGLSLGAIAEATALPRSTVQRLVGALEVEEFVESLGPRGGTRLGPALGQLARAAHGDIVSVARPHLETLSKSVGETVVLAGAAGRRAIVVDRIVYERELCIMVPIGASAAPYTTSFGKALLAQLPDDAVRKTLGDKVEPQTKRSVKTVSALLRQLSDIRKNGFAYDLEEHIEGLCSIATSIETFLGPYAVSIAAPVHRYEESAMRYAEELAKCKRAIETEVGRADG</sequence>
<keyword evidence="2" id="KW-0238">DNA-binding</keyword>
<evidence type="ECO:0000313" key="7">
    <source>
        <dbReference type="Proteomes" id="UP000294200"/>
    </source>
</evidence>
<proteinExistence type="predicted"/>
<dbReference type="GO" id="GO:0003677">
    <property type="term" value="F:DNA binding"/>
    <property type="evidence" value="ECO:0007669"/>
    <property type="project" value="UniProtKB-KW"/>
</dbReference>
<comment type="caution">
    <text evidence="6">The sequence shown here is derived from an EMBL/GenBank/DDBJ whole genome shotgun (WGS) entry which is preliminary data.</text>
</comment>
<accession>A0A4V2NGI7</accession>
<dbReference type="AlphaFoldDB" id="A0A4V2NGI7"/>
<feature type="domain" description="IclR-ED" evidence="5">
    <location>
        <begin position="80"/>
        <end position="260"/>
    </location>
</feature>
<dbReference type="InterPro" id="IPR050707">
    <property type="entry name" value="HTH_MetabolicPath_Reg"/>
</dbReference>
<dbReference type="Gene3D" id="3.30.450.40">
    <property type="match status" value="1"/>
</dbReference>
<dbReference type="PANTHER" id="PTHR30136">
    <property type="entry name" value="HELIX-TURN-HELIX TRANSCRIPTIONAL REGULATOR, ICLR FAMILY"/>
    <property type="match status" value="1"/>
</dbReference>
<dbReference type="PROSITE" id="PS51077">
    <property type="entry name" value="HTH_ICLR"/>
    <property type="match status" value="1"/>
</dbReference>
<dbReference type="PROSITE" id="PS51078">
    <property type="entry name" value="ICLR_ED"/>
    <property type="match status" value="1"/>
</dbReference>
<dbReference type="Proteomes" id="UP000294200">
    <property type="component" value="Unassembled WGS sequence"/>
</dbReference>